<dbReference type="AlphaFoldDB" id="A0A8T0FIC4"/>
<comment type="similarity">
    <text evidence="2 10">Belongs to the G-protein coupled receptor 1 family.</text>
</comment>
<feature type="transmembrane region" description="Helical" evidence="11">
    <location>
        <begin position="299"/>
        <end position="320"/>
    </location>
</feature>
<keyword evidence="5 11" id="KW-1133">Transmembrane helix</keyword>
<reference evidence="13" key="1">
    <citation type="journal article" date="2020" name="bioRxiv">
        <title>Chromosome-level reference genome of the European wasp spider Argiope bruennichi: a resource for studies on range expansion and evolutionary adaptation.</title>
        <authorList>
            <person name="Sheffer M.M."/>
            <person name="Hoppe A."/>
            <person name="Krehenwinkel H."/>
            <person name="Uhl G."/>
            <person name="Kuss A.W."/>
            <person name="Jensen L."/>
            <person name="Jensen C."/>
            <person name="Gillespie R.G."/>
            <person name="Hoff K.J."/>
            <person name="Prost S."/>
        </authorList>
    </citation>
    <scope>NUCLEOTIDE SEQUENCE</scope>
</reference>
<evidence type="ECO:0000256" key="1">
    <source>
        <dbReference type="ARBA" id="ARBA00004651"/>
    </source>
</evidence>
<dbReference type="SMART" id="SM01381">
    <property type="entry name" value="7TM_GPCR_Srsx"/>
    <property type="match status" value="1"/>
</dbReference>
<evidence type="ECO:0000256" key="7">
    <source>
        <dbReference type="ARBA" id="ARBA00023136"/>
    </source>
</evidence>
<feature type="transmembrane region" description="Helical" evidence="11">
    <location>
        <begin position="169"/>
        <end position="189"/>
    </location>
</feature>
<dbReference type="InterPro" id="IPR017452">
    <property type="entry name" value="GPCR_Rhodpsn_7TM"/>
</dbReference>
<keyword evidence="9 10" id="KW-0807">Transducer</keyword>
<evidence type="ECO:0000313" key="13">
    <source>
        <dbReference type="EMBL" id="KAF8789100.1"/>
    </source>
</evidence>
<keyword evidence="4 10" id="KW-0812">Transmembrane</keyword>
<dbReference type="PRINTS" id="PR00237">
    <property type="entry name" value="GPCRRHODOPSN"/>
</dbReference>
<feature type="transmembrane region" description="Helical" evidence="11">
    <location>
        <begin position="54"/>
        <end position="77"/>
    </location>
</feature>
<feature type="transmembrane region" description="Helical" evidence="11">
    <location>
        <begin position="130"/>
        <end position="148"/>
    </location>
</feature>
<dbReference type="GO" id="GO:0005886">
    <property type="term" value="C:plasma membrane"/>
    <property type="evidence" value="ECO:0007669"/>
    <property type="project" value="UniProtKB-SubCell"/>
</dbReference>
<dbReference type="Gene3D" id="1.20.1070.10">
    <property type="entry name" value="Rhodopsin 7-helix transmembrane proteins"/>
    <property type="match status" value="1"/>
</dbReference>
<evidence type="ECO:0000256" key="6">
    <source>
        <dbReference type="ARBA" id="ARBA00023040"/>
    </source>
</evidence>
<dbReference type="PROSITE" id="PS00237">
    <property type="entry name" value="G_PROTEIN_RECEP_F1_1"/>
    <property type="match status" value="1"/>
</dbReference>
<evidence type="ECO:0000256" key="11">
    <source>
        <dbReference type="SAM" id="Phobius"/>
    </source>
</evidence>
<evidence type="ECO:0000256" key="2">
    <source>
        <dbReference type="ARBA" id="ARBA00010663"/>
    </source>
</evidence>
<evidence type="ECO:0000256" key="3">
    <source>
        <dbReference type="ARBA" id="ARBA00022475"/>
    </source>
</evidence>
<dbReference type="Pfam" id="PF00001">
    <property type="entry name" value="7tm_1"/>
    <property type="match status" value="1"/>
</dbReference>
<comment type="caution">
    <text evidence="13">The sequence shown here is derived from an EMBL/GenBank/DDBJ whole genome shotgun (WGS) entry which is preliminary data.</text>
</comment>
<feature type="transmembrane region" description="Helical" evidence="11">
    <location>
        <begin position="332"/>
        <end position="351"/>
    </location>
</feature>
<protein>
    <submittedName>
        <fullName evidence="13">G-protein coupled receptor moody like protein</fullName>
    </submittedName>
</protein>
<accession>A0A8T0FIC4</accession>
<evidence type="ECO:0000256" key="10">
    <source>
        <dbReference type="RuleBase" id="RU000688"/>
    </source>
</evidence>
<feature type="transmembrane region" description="Helical" evidence="11">
    <location>
        <begin position="89"/>
        <end position="110"/>
    </location>
</feature>
<gene>
    <name evidence="13" type="ORF">HNY73_007071</name>
</gene>
<dbReference type="PANTHER" id="PTHR24228">
    <property type="entry name" value="B2 BRADYKININ RECEPTOR/ANGIOTENSIN II RECEPTOR"/>
    <property type="match status" value="1"/>
</dbReference>
<feature type="transmembrane region" description="Helical" evidence="11">
    <location>
        <begin position="218"/>
        <end position="239"/>
    </location>
</feature>
<evidence type="ECO:0000256" key="8">
    <source>
        <dbReference type="ARBA" id="ARBA00023170"/>
    </source>
</evidence>
<dbReference type="InterPro" id="IPR000276">
    <property type="entry name" value="GPCR_Rhodpsn"/>
</dbReference>
<comment type="subcellular location">
    <subcellularLocation>
        <location evidence="1">Cell membrane</location>
        <topology evidence="1">Multi-pass membrane protein</topology>
    </subcellularLocation>
</comment>
<name>A0A8T0FIC4_ARGBR</name>
<dbReference type="EMBL" id="JABXBU010000012">
    <property type="protein sequence ID" value="KAF8789100.1"/>
    <property type="molecule type" value="Genomic_DNA"/>
</dbReference>
<keyword evidence="14" id="KW-1185">Reference proteome</keyword>
<dbReference type="PANTHER" id="PTHR24228:SF74">
    <property type="entry name" value="G-PROTEIN COUPLED RECEPTORS FAMILY 1 PROFILE DOMAIN-CONTAINING PROTEIN"/>
    <property type="match status" value="1"/>
</dbReference>
<reference evidence="13" key="2">
    <citation type="submission" date="2020-06" db="EMBL/GenBank/DDBJ databases">
        <authorList>
            <person name="Sheffer M."/>
        </authorList>
    </citation>
    <scope>NUCLEOTIDE SEQUENCE</scope>
</reference>
<evidence type="ECO:0000256" key="9">
    <source>
        <dbReference type="ARBA" id="ARBA00023224"/>
    </source>
</evidence>
<evidence type="ECO:0000259" key="12">
    <source>
        <dbReference type="PROSITE" id="PS50262"/>
    </source>
</evidence>
<evidence type="ECO:0000313" key="14">
    <source>
        <dbReference type="Proteomes" id="UP000807504"/>
    </source>
</evidence>
<dbReference type="PROSITE" id="PS50262">
    <property type="entry name" value="G_PROTEIN_RECEP_F1_2"/>
    <property type="match status" value="1"/>
</dbReference>
<keyword evidence="7 11" id="KW-0472">Membrane</keyword>
<dbReference type="SUPFAM" id="SSF81321">
    <property type="entry name" value="Family A G protein-coupled receptor-like"/>
    <property type="match status" value="1"/>
</dbReference>
<feature type="domain" description="G-protein coupled receptors family 1 profile" evidence="12">
    <location>
        <begin position="69"/>
        <end position="348"/>
    </location>
</feature>
<keyword evidence="3" id="KW-1003">Cell membrane</keyword>
<sequence length="381" mass="43503">MFDLTSDNPLSTDSWDYVSSGNNTTLDVSQGLQKFGTHGNNTIFYKYPSELMDFAASIFIIFAVVGVFGNLVSILALSKCRKLRNATTAFIVNLCVADLLFCSFSMPLSALTFLERDWNYGEALCKLFPLVRYSNGAVSLFSVIAITINRYILIVHPKMYREMYKPRNIGIMIAIMWIAALVLLFFPLFEVWGRLGYDSKVGTCTILKMNGSSPKMTLYIIAFGLPSVVFLVCYSRIFWVVHQAAKRVRNTSPDYSTISDLVTFSAKKGVFWRNYRHSEMNKEKVTLWRNKQELKVLKLMMVIFITFILCYFPVTFVKIFKKEDDLPILNVIGYMGVYFSNIINPVIYIVMSIEYRKAYIELFCPSLKKNTPTNTNSSSGI</sequence>
<proteinExistence type="inferred from homology"/>
<dbReference type="GO" id="GO:0004930">
    <property type="term" value="F:G protein-coupled receptor activity"/>
    <property type="evidence" value="ECO:0007669"/>
    <property type="project" value="UniProtKB-KW"/>
</dbReference>
<dbReference type="Proteomes" id="UP000807504">
    <property type="component" value="Unassembled WGS sequence"/>
</dbReference>
<organism evidence="13 14">
    <name type="scientific">Argiope bruennichi</name>
    <name type="common">Wasp spider</name>
    <name type="synonym">Aranea bruennichi</name>
    <dbReference type="NCBI Taxonomy" id="94029"/>
    <lineage>
        <taxon>Eukaryota</taxon>
        <taxon>Metazoa</taxon>
        <taxon>Ecdysozoa</taxon>
        <taxon>Arthropoda</taxon>
        <taxon>Chelicerata</taxon>
        <taxon>Arachnida</taxon>
        <taxon>Araneae</taxon>
        <taxon>Araneomorphae</taxon>
        <taxon>Entelegynae</taxon>
        <taxon>Araneoidea</taxon>
        <taxon>Araneidae</taxon>
        <taxon>Argiope</taxon>
    </lineage>
</organism>
<evidence type="ECO:0000256" key="5">
    <source>
        <dbReference type="ARBA" id="ARBA00022989"/>
    </source>
</evidence>
<keyword evidence="6 10" id="KW-0297">G-protein coupled receptor</keyword>
<evidence type="ECO:0000256" key="4">
    <source>
        <dbReference type="ARBA" id="ARBA00022692"/>
    </source>
</evidence>
<keyword evidence="8 10" id="KW-0675">Receptor</keyword>